<accession>A0A4R8ZYR1</accession>
<dbReference type="Proteomes" id="UP000297447">
    <property type="component" value="Unassembled WGS sequence"/>
</dbReference>
<keyword evidence="2" id="KW-0328">Glycosyltransferase</keyword>
<dbReference type="Pfam" id="PF13692">
    <property type="entry name" value="Glyco_trans_1_4"/>
    <property type="match status" value="1"/>
</dbReference>
<dbReference type="GO" id="GO:1901137">
    <property type="term" value="P:carbohydrate derivative biosynthetic process"/>
    <property type="evidence" value="ECO:0007669"/>
    <property type="project" value="UniProtKB-ARBA"/>
</dbReference>
<evidence type="ECO:0000256" key="1">
    <source>
        <dbReference type="ARBA" id="ARBA00021292"/>
    </source>
</evidence>
<proteinExistence type="predicted"/>
<reference evidence="5 6" key="1">
    <citation type="submission" date="2019-03" db="EMBL/GenBank/DDBJ databases">
        <title>Genomics of glacier-inhabiting Cryobacterium strains.</title>
        <authorList>
            <person name="Liu Q."/>
            <person name="Xin Y.-H."/>
        </authorList>
    </citation>
    <scope>NUCLEOTIDE SEQUENCE [LARGE SCALE GENOMIC DNA]</scope>
    <source>
        <strain evidence="5 6">Hh14</strain>
    </source>
</reference>
<gene>
    <name evidence="5" type="ORF">E3T55_12975</name>
</gene>
<dbReference type="InterPro" id="IPR050194">
    <property type="entry name" value="Glycosyltransferase_grp1"/>
</dbReference>
<dbReference type="PANTHER" id="PTHR45947">
    <property type="entry name" value="SULFOQUINOVOSYL TRANSFERASE SQD2"/>
    <property type="match status" value="1"/>
</dbReference>
<organism evidence="5 6">
    <name type="scientific">Cryobacterium frigoriphilum</name>
    <dbReference type="NCBI Taxonomy" id="1259150"/>
    <lineage>
        <taxon>Bacteria</taxon>
        <taxon>Bacillati</taxon>
        <taxon>Actinomycetota</taxon>
        <taxon>Actinomycetes</taxon>
        <taxon>Micrococcales</taxon>
        <taxon>Microbacteriaceae</taxon>
        <taxon>Cryobacterium</taxon>
    </lineage>
</organism>
<dbReference type="PANTHER" id="PTHR45947:SF3">
    <property type="entry name" value="SULFOQUINOVOSYL TRANSFERASE SQD2"/>
    <property type="match status" value="1"/>
</dbReference>
<dbReference type="InterPro" id="IPR028098">
    <property type="entry name" value="Glyco_trans_4-like_N"/>
</dbReference>
<comment type="caution">
    <text evidence="5">The sequence shown here is derived from an EMBL/GenBank/DDBJ whole genome shotgun (WGS) entry which is preliminary data.</text>
</comment>
<evidence type="ECO:0000313" key="6">
    <source>
        <dbReference type="Proteomes" id="UP000297447"/>
    </source>
</evidence>
<feature type="domain" description="Glycosyltransferase subfamily 4-like N-terminal" evidence="4">
    <location>
        <begin position="19"/>
        <end position="188"/>
    </location>
</feature>
<evidence type="ECO:0000313" key="5">
    <source>
        <dbReference type="EMBL" id="TFD48947.1"/>
    </source>
</evidence>
<dbReference type="SUPFAM" id="SSF53756">
    <property type="entry name" value="UDP-Glycosyltransferase/glycogen phosphorylase"/>
    <property type="match status" value="1"/>
</dbReference>
<dbReference type="GO" id="GO:0016757">
    <property type="term" value="F:glycosyltransferase activity"/>
    <property type="evidence" value="ECO:0007669"/>
    <property type="project" value="UniProtKB-KW"/>
</dbReference>
<dbReference type="EMBL" id="SOHE01000053">
    <property type="protein sequence ID" value="TFD48947.1"/>
    <property type="molecule type" value="Genomic_DNA"/>
</dbReference>
<name>A0A4R8ZYR1_9MICO</name>
<evidence type="ECO:0000256" key="3">
    <source>
        <dbReference type="ARBA" id="ARBA00022679"/>
    </source>
</evidence>
<dbReference type="AlphaFoldDB" id="A0A4R8ZYR1"/>
<keyword evidence="3 5" id="KW-0808">Transferase</keyword>
<dbReference type="Pfam" id="PF13439">
    <property type="entry name" value="Glyco_transf_4"/>
    <property type="match status" value="1"/>
</dbReference>
<evidence type="ECO:0000256" key="2">
    <source>
        <dbReference type="ARBA" id="ARBA00022676"/>
    </source>
</evidence>
<protein>
    <recommendedName>
        <fullName evidence="1">D-inositol 3-phosphate glycosyltransferase</fullName>
    </recommendedName>
</protein>
<keyword evidence="6" id="KW-1185">Reference proteome</keyword>
<evidence type="ECO:0000259" key="4">
    <source>
        <dbReference type="Pfam" id="PF13439"/>
    </source>
</evidence>
<dbReference type="Gene3D" id="3.40.50.2000">
    <property type="entry name" value="Glycogen Phosphorylase B"/>
    <property type="match status" value="2"/>
</dbReference>
<sequence length="405" mass="42540">MRIAYICADPGIPVFGTKGASVHIQEIVRAFRRRGDDVTVYCSRRGEVVPADLADLSVVEIAVRAPDAAGREIAIASTAQLLAAAVIADGCDLAYERYSLFSAAAGLVKARLAVPVVLEVNAPLIEEQRTHRVLADEIGAVTATRQIIAAADVVACVSQAVATWVTDLSGGTAITRTVVVPNGVNTSRITPAVPARPGTPSRVFTVGFVGTLKPWHGVDVLLRAAAAAATASRARHGEPQRWRLVIAGAGPEHDALRALAADLLTGSDTLDIEFTGAVAPERIPHLLRGFDVAVAPYPLAETADQYFSPLKVYEYLAAGLPVVASAIGQIPAIIDHDSTGLLVAPGDERALSEALLELQADPDRRRRLGEAGRTSAVTHHDWTAVLARALAPLVGPVAPLEKVIL</sequence>
<dbReference type="RefSeq" id="WP_134519972.1">
    <property type="nucleotide sequence ID" value="NZ_SOHE01000053.1"/>
</dbReference>
<dbReference type="CDD" id="cd03801">
    <property type="entry name" value="GT4_PimA-like"/>
    <property type="match status" value="1"/>
</dbReference>
<dbReference type="OrthoDB" id="9771846at2"/>